<name>A0AAD1Y8V6_EUPCR</name>
<keyword evidence="3" id="KW-1185">Reference proteome</keyword>
<feature type="compositionally biased region" description="Basic and acidic residues" evidence="1">
    <location>
        <begin position="187"/>
        <end position="205"/>
    </location>
</feature>
<comment type="caution">
    <text evidence="2">The sequence shown here is derived from an EMBL/GenBank/DDBJ whole genome shotgun (WGS) entry which is preliminary data.</text>
</comment>
<gene>
    <name evidence="2" type="ORF">ECRASSUSDP1_LOCUS28454</name>
</gene>
<organism evidence="2 3">
    <name type="scientific">Euplotes crassus</name>
    <dbReference type="NCBI Taxonomy" id="5936"/>
    <lineage>
        <taxon>Eukaryota</taxon>
        <taxon>Sar</taxon>
        <taxon>Alveolata</taxon>
        <taxon>Ciliophora</taxon>
        <taxon>Intramacronucleata</taxon>
        <taxon>Spirotrichea</taxon>
        <taxon>Hypotrichia</taxon>
        <taxon>Euplotida</taxon>
        <taxon>Euplotidae</taxon>
        <taxon>Moneuplotes</taxon>
    </lineage>
</organism>
<accession>A0AAD1Y8V6</accession>
<evidence type="ECO:0000256" key="1">
    <source>
        <dbReference type="SAM" id="MobiDB-lite"/>
    </source>
</evidence>
<reference evidence="2" key="1">
    <citation type="submission" date="2023-07" db="EMBL/GenBank/DDBJ databases">
        <authorList>
            <consortium name="AG Swart"/>
            <person name="Singh M."/>
            <person name="Singh A."/>
            <person name="Seah K."/>
            <person name="Emmerich C."/>
        </authorList>
    </citation>
    <scope>NUCLEOTIDE SEQUENCE</scope>
    <source>
        <strain evidence="2">DP1</strain>
    </source>
</reference>
<proteinExistence type="predicted"/>
<feature type="compositionally biased region" description="Basic and acidic residues" evidence="1">
    <location>
        <begin position="138"/>
        <end position="156"/>
    </location>
</feature>
<protein>
    <submittedName>
        <fullName evidence="2">Uncharacterized protein</fullName>
    </submittedName>
</protein>
<feature type="region of interest" description="Disordered" evidence="1">
    <location>
        <begin position="179"/>
        <end position="205"/>
    </location>
</feature>
<dbReference type="AlphaFoldDB" id="A0AAD1Y8V6"/>
<evidence type="ECO:0000313" key="3">
    <source>
        <dbReference type="Proteomes" id="UP001295684"/>
    </source>
</evidence>
<sequence length="524" mass="60256">MIKIYVPFSYQPNKDDRKAAIQNLGVPKFLVNKWLNVKNTRSHFRQSHCQIDNKDDVSIYSGSSFSIVSPIKMSKKSFISNKINNKASTSMRKSELCVDFSSKIGQEPCGNVPKVKSKFSQSGIKNTSEFPKDLLSPNDEKEIKLGDESQKSEKKHINPYPKCLESSISNPIFELLKSDDDSSVSAHDSKEDCDLENKGEKHTEKPQINILKDESEAVLNNKKVSVLPTSQGIQPLAIRKDNRHCKKVVSTIIEFSRIVPKKKGIQQNSRNCTMDQLFITNKKRDLLSDERIYQIPNFFLPSSPALRNINSNSLKKDRNRAPIHLKNSRVKRAIFRRNRSRNDQASQNKPQHNNLKKFQNTFNTLDLQNYIIKQKDLLNANKNTHRDKCIQKNNFSLERDDTRFNRELLTTFDGRETSAQKRLKALSLLKETSDLRSHLDPKYMIPLPQIRKGRNYNLDQCPSICLNSLKCYINKRKIRASSKTRYTPIRQQIGLRSPRNTPGEVLTVKQMAIKGSQITFKEFG</sequence>
<feature type="region of interest" description="Disordered" evidence="1">
    <location>
        <begin position="127"/>
        <end position="162"/>
    </location>
</feature>
<dbReference type="Proteomes" id="UP001295684">
    <property type="component" value="Unassembled WGS sequence"/>
</dbReference>
<evidence type="ECO:0000313" key="2">
    <source>
        <dbReference type="EMBL" id="CAI2386829.1"/>
    </source>
</evidence>
<dbReference type="EMBL" id="CAMPGE010029365">
    <property type="protein sequence ID" value="CAI2386829.1"/>
    <property type="molecule type" value="Genomic_DNA"/>
</dbReference>